<keyword evidence="3" id="KW-1185">Reference proteome</keyword>
<evidence type="ECO:0000313" key="2">
    <source>
        <dbReference type="EMBL" id="SFG58447.1"/>
    </source>
</evidence>
<evidence type="ECO:0000313" key="3">
    <source>
        <dbReference type="Proteomes" id="UP000199666"/>
    </source>
</evidence>
<feature type="transmembrane region" description="Helical" evidence="1">
    <location>
        <begin position="44"/>
        <end position="64"/>
    </location>
</feature>
<evidence type="ECO:0008006" key="4">
    <source>
        <dbReference type="Google" id="ProtNLM"/>
    </source>
</evidence>
<sequence>MKYYKITTWSLAISMFMFGVLKFVNPFKNWYSVQVTNSNLGELSYTLGILGEITVGTTLFLCLLYRPKISNKIYKWLTSVSFLAISIMMMTGIYVHLHPNVPANVLPLKIKPPYIPIFFLLIALSNFFLTITNSKIQDRKEANR</sequence>
<organism evidence="2 3">
    <name type="scientific">Pedobacter insulae</name>
    <dbReference type="NCBI Taxonomy" id="414048"/>
    <lineage>
        <taxon>Bacteria</taxon>
        <taxon>Pseudomonadati</taxon>
        <taxon>Bacteroidota</taxon>
        <taxon>Sphingobacteriia</taxon>
        <taxon>Sphingobacteriales</taxon>
        <taxon>Sphingobacteriaceae</taxon>
        <taxon>Pedobacter</taxon>
    </lineage>
</organism>
<feature type="transmembrane region" description="Helical" evidence="1">
    <location>
        <begin position="76"/>
        <end position="94"/>
    </location>
</feature>
<accession>A0A1I2T5H8</accession>
<keyword evidence="1" id="KW-1133">Transmembrane helix</keyword>
<feature type="transmembrane region" description="Helical" evidence="1">
    <location>
        <begin position="7"/>
        <end position="24"/>
    </location>
</feature>
<protein>
    <recommendedName>
        <fullName evidence="4">DoxX-like family protein</fullName>
    </recommendedName>
</protein>
<keyword evidence="1" id="KW-0812">Transmembrane</keyword>
<feature type="transmembrane region" description="Helical" evidence="1">
    <location>
        <begin position="114"/>
        <end position="131"/>
    </location>
</feature>
<name>A0A1I2T5H8_9SPHI</name>
<reference evidence="2 3" key="1">
    <citation type="submission" date="2016-10" db="EMBL/GenBank/DDBJ databases">
        <authorList>
            <person name="de Groot N.N."/>
        </authorList>
    </citation>
    <scope>NUCLEOTIDE SEQUENCE [LARGE SCALE GENOMIC DNA]</scope>
    <source>
        <strain evidence="2 3">DSM 18684</strain>
    </source>
</reference>
<gene>
    <name evidence="2" type="ORF">SAMN04489864_101148</name>
</gene>
<dbReference type="Proteomes" id="UP000199666">
    <property type="component" value="Unassembled WGS sequence"/>
</dbReference>
<dbReference type="RefSeq" id="WP_143095898.1">
    <property type="nucleotide sequence ID" value="NZ_FOPP01000001.1"/>
</dbReference>
<dbReference type="EMBL" id="FOPP01000001">
    <property type="protein sequence ID" value="SFG58447.1"/>
    <property type="molecule type" value="Genomic_DNA"/>
</dbReference>
<keyword evidence="1" id="KW-0472">Membrane</keyword>
<dbReference type="OrthoDB" id="4731268at2"/>
<evidence type="ECO:0000256" key="1">
    <source>
        <dbReference type="SAM" id="Phobius"/>
    </source>
</evidence>
<dbReference type="AlphaFoldDB" id="A0A1I2T5H8"/>
<proteinExistence type="predicted"/>